<accession>A0A7D8Z524</accession>
<dbReference type="PANTHER" id="PTHR10845">
    <property type="entry name" value="REGULATOR OF G PROTEIN SIGNALING"/>
    <property type="match status" value="1"/>
</dbReference>
<dbReference type="InterPro" id="IPR000591">
    <property type="entry name" value="DEP_dom"/>
</dbReference>
<dbReference type="InterPro" id="IPR044926">
    <property type="entry name" value="RGS_subdomain_2"/>
</dbReference>
<dbReference type="PANTHER" id="PTHR10845:SF192">
    <property type="entry name" value="DOUBLE HIT, ISOFORM B"/>
    <property type="match status" value="1"/>
</dbReference>
<dbReference type="Pfam" id="PF25889">
    <property type="entry name" value="WHD_Fungal_DR"/>
    <property type="match status" value="1"/>
</dbReference>
<dbReference type="SUPFAM" id="SSF46785">
    <property type="entry name" value="Winged helix' DNA-binding domain"/>
    <property type="match status" value="1"/>
</dbReference>
<dbReference type="SMART" id="SM00049">
    <property type="entry name" value="DEP"/>
    <property type="match status" value="2"/>
</dbReference>
<feature type="compositionally biased region" description="Basic and acidic residues" evidence="2">
    <location>
        <begin position="391"/>
        <end position="412"/>
    </location>
</feature>
<dbReference type="Pfam" id="PF00615">
    <property type="entry name" value="RGS"/>
    <property type="match status" value="1"/>
</dbReference>
<dbReference type="InterPro" id="IPR036390">
    <property type="entry name" value="WH_DNA-bd_sf"/>
</dbReference>
<evidence type="ECO:0008006" key="7">
    <source>
        <dbReference type="Google" id="ProtNLM"/>
    </source>
</evidence>
<evidence type="ECO:0000259" key="3">
    <source>
        <dbReference type="PROSITE" id="PS50132"/>
    </source>
</evidence>
<dbReference type="InterPro" id="IPR036388">
    <property type="entry name" value="WH-like_DNA-bd_sf"/>
</dbReference>
<sequence>MSTHSSHLMKTTRRGRPFVKDTHDLFATLVVSLNLDNHRSFFRTYPNSFTTDEACSNLSSLKFSQSNRSADPKDPSRIITTTTTTTFSMSRDMARGVGQLFIDAQLVENATDIPSKIFKERGVFMLTAKGLHILERFITKNGIAADHLLRVFATQPICMKLLHLERRTQDDEILITRSVMEVLFRRFIGREPNVSKLNDDELLGQFHSRPHNKAPALPPGEECDRTLGMVLRRVWLPPAEGKKTQTEEYQFSASSAIDWLIDFTTIVGLDEAAEVAGQFVRYGYISLVSDKGKVKEGNLVVTVRAGGAGGGAGAQMTEAEFRATDRAIYRVTELGATVAKWGAEEPAPTKPATGAFTRKPNKADPFDDEAEAPARSLAQPAVDNSLTRRSSVSDRLRTEYADEGSKDSHTARLKQILEEPALRSLFREFLRANFCEENLSFWLDVQDFKRRFNTSSSAAAAPGALPTQRGQGLQAMEKHQQDLIAMAFVIYNTYLAPASPCELNIDHQLRGELISYMNEILEDKDAGAKAQILPGVGNSLHASQLQNMVRLYERIQQYIFRLMATDSVPKFCKTERFLTLMRSVFDYTAAVDEQPEDPATSALAAKTTVLSIGPTPTKVDDVGRAYLTISQAANEKQQAGLSKS</sequence>
<comment type="caution">
    <text evidence="5">The sequence shown here is derived from an EMBL/GenBank/DDBJ whole genome shotgun (WGS) entry which is preliminary data.</text>
</comment>
<dbReference type="Gene3D" id="1.10.167.10">
    <property type="entry name" value="Regulator of G-protein Signalling 4, domain 2"/>
    <property type="match status" value="1"/>
</dbReference>
<dbReference type="SUPFAM" id="SSF48097">
    <property type="entry name" value="Regulator of G-protein signaling, RGS"/>
    <property type="match status" value="1"/>
</dbReference>
<proteinExistence type="predicted"/>
<dbReference type="OrthoDB" id="196547at2759"/>
<dbReference type="GO" id="GO:0009968">
    <property type="term" value="P:negative regulation of signal transduction"/>
    <property type="evidence" value="ECO:0007669"/>
    <property type="project" value="UniProtKB-KW"/>
</dbReference>
<keyword evidence="1" id="KW-0734">Signal transduction inhibitor</keyword>
<feature type="domain" description="DEP" evidence="4">
    <location>
        <begin position="248"/>
        <end position="333"/>
    </location>
</feature>
<dbReference type="EMBL" id="QKWK01000020">
    <property type="protein sequence ID" value="TXT03824.1"/>
    <property type="molecule type" value="Genomic_DNA"/>
</dbReference>
<dbReference type="PROSITE" id="PS50186">
    <property type="entry name" value="DEP"/>
    <property type="match status" value="1"/>
</dbReference>
<name>A0A7D8Z524_VANHU</name>
<dbReference type="Gene3D" id="1.10.10.10">
    <property type="entry name" value="Winged helix-like DNA-binding domain superfamily/Winged helix DNA-binding domain"/>
    <property type="match status" value="2"/>
</dbReference>
<dbReference type="Proteomes" id="UP000473826">
    <property type="component" value="Unassembled WGS sequence"/>
</dbReference>
<dbReference type="GO" id="GO:0035556">
    <property type="term" value="P:intracellular signal transduction"/>
    <property type="evidence" value="ECO:0007669"/>
    <property type="project" value="InterPro"/>
</dbReference>
<gene>
    <name evidence="5" type="ORF">VHUM_04345</name>
</gene>
<evidence type="ECO:0000313" key="6">
    <source>
        <dbReference type="Proteomes" id="UP000473826"/>
    </source>
</evidence>
<evidence type="ECO:0000256" key="1">
    <source>
        <dbReference type="ARBA" id="ARBA00022700"/>
    </source>
</evidence>
<dbReference type="SMART" id="SM00315">
    <property type="entry name" value="RGS"/>
    <property type="match status" value="1"/>
</dbReference>
<dbReference type="InterPro" id="IPR016137">
    <property type="entry name" value="RGS"/>
</dbReference>
<dbReference type="AlphaFoldDB" id="A0A7D8Z524"/>
<dbReference type="InterPro" id="IPR036305">
    <property type="entry name" value="RGS_sf"/>
</dbReference>
<feature type="region of interest" description="Disordered" evidence="2">
    <location>
        <begin position="342"/>
        <end position="412"/>
    </location>
</feature>
<organism evidence="5 6">
    <name type="scientific">Vanrija humicola</name>
    <name type="common">Yeast</name>
    <name type="synonym">Cryptococcus humicola</name>
    <dbReference type="NCBI Taxonomy" id="5417"/>
    <lineage>
        <taxon>Eukaryota</taxon>
        <taxon>Fungi</taxon>
        <taxon>Dikarya</taxon>
        <taxon>Basidiomycota</taxon>
        <taxon>Agaricomycotina</taxon>
        <taxon>Tremellomycetes</taxon>
        <taxon>Trichosporonales</taxon>
        <taxon>Trichosporonaceae</taxon>
        <taxon>Vanrija</taxon>
    </lineage>
</organism>
<dbReference type="CDD" id="cd04450">
    <property type="entry name" value="DEP_RGS7-like"/>
    <property type="match status" value="1"/>
</dbReference>
<dbReference type="InterPro" id="IPR058855">
    <property type="entry name" value="RGS1/SST2-like_Fungal-DR"/>
</dbReference>
<evidence type="ECO:0000256" key="2">
    <source>
        <dbReference type="SAM" id="MobiDB-lite"/>
    </source>
</evidence>
<keyword evidence="6" id="KW-1185">Reference proteome</keyword>
<protein>
    <recommendedName>
        <fullName evidence="7">RGS domain-containing protein</fullName>
    </recommendedName>
</protein>
<feature type="domain" description="RGS" evidence="3">
    <location>
        <begin position="412"/>
        <end position="581"/>
    </location>
</feature>
<evidence type="ECO:0000259" key="4">
    <source>
        <dbReference type="PROSITE" id="PS50186"/>
    </source>
</evidence>
<dbReference type="CDD" id="cd08708">
    <property type="entry name" value="RGS_FLBA"/>
    <property type="match status" value="1"/>
</dbReference>
<evidence type="ECO:0000313" key="5">
    <source>
        <dbReference type="EMBL" id="TXT03824.1"/>
    </source>
</evidence>
<reference evidence="5 6" key="1">
    <citation type="journal article" date="2019" name="PLoS Genet.">
        <title>Convergent evolution of linked mating-type loci in basidiomycete fungi.</title>
        <authorList>
            <person name="Sun S."/>
            <person name="Coelho M.A."/>
            <person name="Heitman J."/>
            <person name="Nowrousian M."/>
        </authorList>
    </citation>
    <scope>NUCLEOTIDE SEQUENCE [LARGE SCALE GENOMIC DNA]</scope>
    <source>
        <strain evidence="5 6">CBS 4282</strain>
    </source>
</reference>
<dbReference type="PROSITE" id="PS50132">
    <property type="entry name" value="RGS"/>
    <property type="match status" value="1"/>
</dbReference>